<organism evidence="1 2">
    <name type="scientific">Pristionchus mayeri</name>
    <dbReference type="NCBI Taxonomy" id="1317129"/>
    <lineage>
        <taxon>Eukaryota</taxon>
        <taxon>Metazoa</taxon>
        <taxon>Ecdysozoa</taxon>
        <taxon>Nematoda</taxon>
        <taxon>Chromadorea</taxon>
        <taxon>Rhabditida</taxon>
        <taxon>Rhabditina</taxon>
        <taxon>Diplogasteromorpha</taxon>
        <taxon>Diplogasteroidea</taxon>
        <taxon>Neodiplogasteridae</taxon>
        <taxon>Pristionchus</taxon>
    </lineage>
</organism>
<feature type="non-terminal residue" evidence="1">
    <location>
        <position position="1"/>
    </location>
</feature>
<comment type="caution">
    <text evidence="1">The sequence shown here is derived from an EMBL/GenBank/DDBJ whole genome shotgun (WGS) entry which is preliminary data.</text>
</comment>
<gene>
    <name evidence="1" type="ORF">PMAYCL1PPCAC_25015</name>
</gene>
<protein>
    <submittedName>
        <fullName evidence="1">Uncharacterized protein</fullName>
    </submittedName>
</protein>
<evidence type="ECO:0000313" key="1">
    <source>
        <dbReference type="EMBL" id="GMR54820.1"/>
    </source>
</evidence>
<dbReference type="Proteomes" id="UP001328107">
    <property type="component" value="Unassembled WGS sequence"/>
</dbReference>
<evidence type="ECO:0000313" key="2">
    <source>
        <dbReference type="Proteomes" id="UP001328107"/>
    </source>
</evidence>
<dbReference type="EMBL" id="BTRK01000005">
    <property type="protein sequence ID" value="GMR54820.1"/>
    <property type="molecule type" value="Genomic_DNA"/>
</dbReference>
<sequence length="86" mass="9604">VFTKVASSTCDEGHSLLCAVEEVLFPEHFALVLEKLLSTKTSDTEESQLHLMHGALHYMDVLDQTLAAKLSDSESDQKSKKKKKKK</sequence>
<reference evidence="2" key="1">
    <citation type="submission" date="2022-10" db="EMBL/GenBank/DDBJ databases">
        <title>Genome assembly of Pristionchus species.</title>
        <authorList>
            <person name="Yoshida K."/>
            <person name="Sommer R.J."/>
        </authorList>
    </citation>
    <scope>NUCLEOTIDE SEQUENCE [LARGE SCALE GENOMIC DNA]</scope>
    <source>
        <strain evidence="2">RS5460</strain>
    </source>
</reference>
<name>A0AAN5D2Y9_9BILA</name>
<proteinExistence type="predicted"/>
<accession>A0AAN5D2Y9</accession>
<keyword evidence="2" id="KW-1185">Reference proteome</keyword>
<feature type="non-terminal residue" evidence="1">
    <location>
        <position position="86"/>
    </location>
</feature>
<dbReference type="AlphaFoldDB" id="A0AAN5D2Y9"/>